<name>A0AAN6IFI8_9EURO</name>
<comment type="caution">
    <text evidence="2">The sequence shown here is derived from an EMBL/GenBank/DDBJ whole genome shotgun (WGS) entry which is preliminary data.</text>
</comment>
<dbReference type="EMBL" id="MU404352">
    <property type="protein sequence ID" value="KAI1615130.1"/>
    <property type="molecule type" value="Genomic_DNA"/>
</dbReference>
<dbReference type="PANTHER" id="PTHR34861:SF11">
    <property type="entry name" value="CYCLASE"/>
    <property type="match status" value="1"/>
</dbReference>
<dbReference type="InterPro" id="IPR007325">
    <property type="entry name" value="KFase/CYL"/>
</dbReference>
<comment type="similarity">
    <text evidence="1">Belongs to the Cyclase 1 superfamily.</text>
</comment>
<dbReference type="Pfam" id="PF04199">
    <property type="entry name" value="Cyclase"/>
    <property type="match status" value="1"/>
</dbReference>
<evidence type="ECO:0000256" key="1">
    <source>
        <dbReference type="ARBA" id="ARBA00007865"/>
    </source>
</evidence>
<dbReference type="AlphaFoldDB" id="A0AAN6IFI8"/>
<gene>
    <name evidence="2" type="ORF">EDD36DRAFT_177174</name>
</gene>
<dbReference type="SUPFAM" id="SSF102198">
    <property type="entry name" value="Putative cyclase"/>
    <property type="match status" value="1"/>
</dbReference>
<dbReference type="Proteomes" id="UP001203852">
    <property type="component" value="Unassembled WGS sequence"/>
</dbReference>
<dbReference type="GO" id="GO:0004061">
    <property type="term" value="F:arylformamidase activity"/>
    <property type="evidence" value="ECO:0007669"/>
    <property type="project" value="InterPro"/>
</dbReference>
<reference evidence="2" key="1">
    <citation type="journal article" date="2022" name="bioRxiv">
        <title>Deciphering the potential niche of two novel black yeast fungi from a biological soil crust based on their genomes, phenotypes, and melanin regulation.</title>
        <authorList>
            <consortium name="DOE Joint Genome Institute"/>
            <person name="Carr E.C."/>
            <person name="Barton Q."/>
            <person name="Grambo S."/>
            <person name="Sullivan M."/>
            <person name="Renfro C.M."/>
            <person name="Kuo A."/>
            <person name="Pangilinan J."/>
            <person name="Lipzen A."/>
            <person name="Keymanesh K."/>
            <person name="Savage E."/>
            <person name="Barry K."/>
            <person name="Grigoriev I.V."/>
            <person name="Riekhof W.R."/>
            <person name="Harris S.S."/>
        </authorList>
    </citation>
    <scope>NUCLEOTIDE SEQUENCE</scope>
    <source>
        <strain evidence="2">JF 03-4F</strain>
    </source>
</reference>
<evidence type="ECO:0000313" key="3">
    <source>
        <dbReference type="Proteomes" id="UP001203852"/>
    </source>
</evidence>
<dbReference type="PANTHER" id="PTHR34861">
    <property type="match status" value="1"/>
</dbReference>
<dbReference type="InterPro" id="IPR037175">
    <property type="entry name" value="KFase_sf"/>
</dbReference>
<dbReference type="GO" id="GO:0019441">
    <property type="term" value="P:L-tryptophan catabolic process to kynurenine"/>
    <property type="evidence" value="ECO:0007669"/>
    <property type="project" value="InterPro"/>
</dbReference>
<accession>A0AAN6IFI8</accession>
<proteinExistence type="inferred from homology"/>
<sequence length="338" mass="38003">MDDPATPPLVADFSPVHKFQRPQFEDLPLREGDPKCSAWGLWGDEDELGTLNLLTPDVVARASREARNGIVVPLSIPLESPLLPMNPRRTPCAHNIIAKGYANDDEVHLNTQASSHWDGLRHYPYQIESEHRYYNGVTTEDISGPNRNSKIGVQNMARHGIVGRGVLLDWREYAKRKGIKYSPFSSHAIPLEQLLEVAESQRVEFFPGDILIIRTGWTEEYNKLTDAEKLHLARREQRCFVGVEASEEMIRWHWDRQFAAVASDTNAYEVWGAPSKPWGIACHEVFLSGWGMPIGEVWDLETLSTTCQATGRWTFLLTSSPLNLDSGVASPSNAIAIF</sequence>
<organism evidence="2 3">
    <name type="scientific">Exophiala viscosa</name>
    <dbReference type="NCBI Taxonomy" id="2486360"/>
    <lineage>
        <taxon>Eukaryota</taxon>
        <taxon>Fungi</taxon>
        <taxon>Dikarya</taxon>
        <taxon>Ascomycota</taxon>
        <taxon>Pezizomycotina</taxon>
        <taxon>Eurotiomycetes</taxon>
        <taxon>Chaetothyriomycetidae</taxon>
        <taxon>Chaetothyriales</taxon>
        <taxon>Herpotrichiellaceae</taxon>
        <taxon>Exophiala</taxon>
    </lineage>
</organism>
<evidence type="ECO:0000313" key="2">
    <source>
        <dbReference type="EMBL" id="KAI1615130.1"/>
    </source>
</evidence>
<protein>
    <submittedName>
        <fullName evidence="2">Cyclase-domain-containing protein</fullName>
    </submittedName>
</protein>
<keyword evidence="3" id="KW-1185">Reference proteome</keyword>
<dbReference type="Gene3D" id="3.50.30.50">
    <property type="entry name" value="Putative cyclase"/>
    <property type="match status" value="1"/>
</dbReference>